<evidence type="ECO:0000256" key="1">
    <source>
        <dbReference type="SAM" id="Phobius"/>
    </source>
</evidence>
<dbReference type="EMBL" id="FNQE01000002">
    <property type="protein sequence ID" value="SDY55126.1"/>
    <property type="molecule type" value="Genomic_DNA"/>
</dbReference>
<dbReference type="Proteomes" id="UP000198625">
    <property type="component" value="Unassembled WGS sequence"/>
</dbReference>
<feature type="transmembrane region" description="Helical" evidence="1">
    <location>
        <begin position="47"/>
        <end position="75"/>
    </location>
</feature>
<dbReference type="STRING" id="415015.SAMN05660462_00301"/>
<keyword evidence="3" id="KW-1185">Reference proteome</keyword>
<dbReference type="OrthoDB" id="9816138at2"/>
<proteinExistence type="predicted"/>
<evidence type="ECO:0000313" key="2">
    <source>
        <dbReference type="EMBL" id="SDY55126.1"/>
    </source>
</evidence>
<evidence type="ECO:0008006" key="4">
    <source>
        <dbReference type="Google" id="ProtNLM"/>
    </source>
</evidence>
<sequence length="266" mass="29878">MLGKLIKHELKATNRLLVPLYLALLGISIINHFLFPSAINGGFLGLFVGFLIVAQVVLAIAILFTTIIFMIIRFYKNLLGDEGYLMFTLPVKAYQLIISKLIITLFWLIISLIIILISLYVAFSASVNMNIILKEIKFAFSELLTIFEGKQLILLTEFIIIVLLASVENILLIYVSIAIGQLFSKHKIIASFVAYAVIYHALQLIMLIIILVFGYATSGNIGLETIKYVNMVPQVFLPFTIITSLIGCIVFFTGTNYIFKRKLNLD</sequence>
<feature type="transmembrane region" description="Helical" evidence="1">
    <location>
        <begin position="192"/>
        <end position="216"/>
    </location>
</feature>
<keyword evidence="1" id="KW-0472">Membrane</keyword>
<keyword evidence="1" id="KW-1133">Transmembrane helix</keyword>
<gene>
    <name evidence="2" type="ORF">SAMN05660462_00301</name>
</gene>
<reference evidence="3" key="1">
    <citation type="submission" date="2016-10" db="EMBL/GenBank/DDBJ databases">
        <authorList>
            <person name="Varghese N."/>
            <person name="Submissions S."/>
        </authorList>
    </citation>
    <scope>NUCLEOTIDE SEQUENCE [LARGE SCALE GENOMIC DNA]</scope>
    <source>
        <strain evidence="3">DSM 21650</strain>
    </source>
</reference>
<dbReference type="AlphaFoldDB" id="A0A1H3KSX8"/>
<keyword evidence="1" id="KW-0812">Transmembrane</keyword>
<organism evidence="2 3">
    <name type="scientific">Proteiniborus ethanoligenes</name>
    <dbReference type="NCBI Taxonomy" id="415015"/>
    <lineage>
        <taxon>Bacteria</taxon>
        <taxon>Bacillati</taxon>
        <taxon>Bacillota</taxon>
        <taxon>Clostridia</taxon>
        <taxon>Eubacteriales</taxon>
        <taxon>Proteiniborus</taxon>
    </lineage>
</organism>
<accession>A0A1H3KSX8</accession>
<feature type="transmembrane region" description="Helical" evidence="1">
    <location>
        <begin position="96"/>
        <end position="123"/>
    </location>
</feature>
<evidence type="ECO:0000313" key="3">
    <source>
        <dbReference type="Proteomes" id="UP000198625"/>
    </source>
</evidence>
<protein>
    <recommendedName>
        <fullName evidence="4">ABC-2 family transporter protein</fullName>
    </recommendedName>
</protein>
<feature type="transmembrane region" description="Helical" evidence="1">
    <location>
        <begin position="158"/>
        <end position="180"/>
    </location>
</feature>
<dbReference type="RefSeq" id="WP_091726222.1">
    <property type="nucleotide sequence ID" value="NZ_FNQE01000002.1"/>
</dbReference>
<name>A0A1H3KSX8_9FIRM</name>
<feature type="transmembrane region" description="Helical" evidence="1">
    <location>
        <begin position="236"/>
        <end position="259"/>
    </location>
</feature>
<feature type="transmembrane region" description="Helical" evidence="1">
    <location>
        <begin position="16"/>
        <end position="35"/>
    </location>
</feature>